<gene>
    <name evidence="2" type="ORF">ACFQE1_19530</name>
</gene>
<organism evidence="2 3">
    <name type="scientific">Halobium palmae</name>
    <dbReference type="NCBI Taxonomy" id="1776492"/>
    <lineage>
        <taxon>Archaea</taxon>
        <taxon>Methanobacteriati</taxon>
        <taxon>Methanobacteriota</taxon>
        <taxon>Stenosarchaea group</taxon>
        <taxon>Halobacteria</taxon>
        <taxon>Halobacteriales</taxon>
        <taxon>Haloferacaceae</taxon>
        <taxon>Halobium</taxon>
    </lineage>
</organism>
<proteinExistence type="predicted"/>
<feature type="domain" description="Nucleotide modification associated" evidence="1">
    <location>
        <begin position="3"/>
        <end position="182"/>
    </location>
</feature>
<feature type="non-terminal residue" evidence="2">
    <location>
        <position position="200"/>
    </location>
</feature>
<comment type="caution">
    <text evidence="2">The sequence shown here is derived from an EMBL/GenBank/DDBJ whole genome shotgun (WGS) entry which is preliminary data.</text>
</comment>
<sequence>MTVVLCGVGGDAGNVSPDPTVDGTGRFEYLPIPEKCDSAETASYGTIPLRHGEGTLADRIDWLKPKAEDLDGDDPEGVRTHPLHRDPNFEHLTYGEHRRRPSPYVQTLAALDPGDVVAFYTGLRPEDGGKKHRYLIGYFAVDSATLIDPDLPAEEKRALLARHPHNAHAKRFEARGALYYQDPDNDAPVKPVVVVDGREP</sequence>
<protein>
    <recommendedName>
        <fullName evidence="1">Nucleotide modification associated domain-containing protein</fullName>
    </recommendedName>
</protein>
<dbReference type="EMBL" id="JBHSWU010001173">
    <property type="protein sequence ID" value="MFC6726514.1"/>
    <property type="molecule type" value="Genomic_DNA"/>
</dbReference>
<dbReference type="AlphaFoldDB" id="A0ABD5S4R1"/>
<dbReference type="Pfam" id="PF18754">
    <property type="entry name" value="Nmad3"/>
    <property type="match status" value="1"/>
</dbReference>
<accession>A0ABD5S4R1</accession>
<evidence type="ECO:0000259" key="1">
    <source>
        <dbReference type="Pfam" id="PF18754"/>
    </source>
</evidence>
<reference evidence="2 3" key="1">
    <citation type="journal article" date="2019" name="Int. J. Syst. Evol. Microbiol.">
        <title>The Global Catalogue of Microorganisms (GCM) 10K type strain sequencing project: providing services to taxonomists for standard genome sequencing and annotation.</title>
        <authorList>
            <consortium name="The Broad Institute Genomics Platform"/>
            <consortium name="The Broad Institute Genome Sequencing Center for Infectious Disease"/>
            <person name="Wu L."/>
            <person name="Ma J."/>
        </authorList>
    </citation>
    <scope>NUCLEOTIDE SEQUENCE [LARGE SCALE GENOMIC DNA]</scope>
    <source>
        <strain evidence="2 3">NBRC 111368</strain>
    </source>
</reference>
<keyword evidence="3" id="KW-1185">Reference proteome</keyword>
<name>A0ABD5S4R1_9EURY</name>
<evidence type="ECO:0000313" key="3">
    <source>
        <dbReference type="Proteomes" id="UP001596328"/>
    </source>
</evidence>
<evidence type="ECO:0000313" key="2">
    <source>
        <dbReference type="EMBL" id="MFC6726514.1"/>
    </source>
</evidence>
<dbReference type="InterPro" id="IPR041135">
    <property type="entry name" value="Nmad3"/>
</dbReference>
<dbReference type="Proteomes" id="UP001596328">
    <property type="component" value="Unassembled WGS sequence"/>
</dbReference>